<proteinExistence type="predicted"/>
<evidence type="ECO:0000313" key="3">
    <source>
        <dbReference type="EMBL" id="RUS26504.1"/>
    </source>
</evidence>
<comment type="caution">
    <text evidence="3">The sequence shown here is derived from an EMBL/GenBank/DDBJ whole genome shotgun (WGS) entry which is preliminary data.</text>
</comment>
<keyword evidence="4" id="KW-1185">Reference proteome</keyword>
<feature type="non-terminal residue" evidence="3">
    <location>
        <position position="551"/>
    </location>
</feature>
<dbReference type="Pfam" id="PF07393">
    <property type="entry name" value="Sec10_HB"/>
    <property type="match status" value="1"/>
</dbReference>
<dbReference type="GO" id="GO:0006887">
    <property type="term" value="P:exocytosis"/>
    <property type="evidence" value="ECO:0007669"/>
    <property type="project" value="TreeGrafter"/>
</dbReference>
<feature type="compositionally biased region" description="Low complexity" evidence="1">
    <location>
        <begin position="244"/>
        <end position="253"/>
    </location>
</feature>
<dbReference type="InterPro" id="IPR009976">
    <property type="entry name" value="Sec10-like"/>
</dbReference>
<protein>
    <submittedName>
        <fullName evidence="3">Exocyst complex component Sec10-like protein</fullName>
    </submittedName>
</protein>
<dbReference type="Proteomes" id="UP000274822">
    <property type="component" value="Unassembled WGS sequence"/>
</dbReference>
<dbReference type="GO" id="GO:0006893">
    <property type="term" value="P:Golgi to plasma membrane transport"/>
    <property type="evidence" value="ECO:0007669"/>
    <property type="project" value="TreeGrafter"/>
</dbReference>
<dbReference type="InterPro" id="IPR048627">
    <property type="entry name" value="Sec10_HB"/>
</dbReference>
<accession>A0A433Q9V7</accession>
<evidence type="ECO:0000259" key="2">
    <source>
        <dbReference type="Pfam" id="PF07393"/>
    </source>
</evidence>
<feature type="region of interest" description="Disordered" evidence="1">
    <location>
        <begin position="206"/>
        <end position="271"/>
    </location>
</feature>
<name>A0A433Q9V7_9FUNG</name>
<dbReference type="EMBL" id="RBNJ01010307">
    <property type="protein sequence ID" value="RUS26504.1"/>
    <property type="molecule type" value="Genomic_DNA"/>
</dbReference>
<sequence>MVGGGVACVQTFIQKHPMFFDNPFNPLDNFRTMKEELKTQSRLIGEVFPASADVYYVFGERVFEDVVEPSGVRASLTEYVTTLLENAFRKDTLLYLTTTSLVFKMSMHLADVMITGKPVSLDKERAHRLVFRMYEPLMDDYLDKEEEYIKMSYKSQIEQSTNLANEHHISNQSREVYKRNYLSAFRKLIALPVDLVSSAATSAATTISSIASPKTRSETVSPSLSPTASVEDLTRMNSPPPATASPSSGTATGNMTPPLPAVRKPGAGPVDKVQQEQLQTRRFSLSRDAQNSRTSREFSAVELQGALNYAKIELDQLQNLLSLDMALQMIHLNKEAERRLERFMINKFPGKSAARTATDRLGSYKPDADSLGQDDVAPLRQFFELVHIADLIQQMLDVYFDEEIFVDRQDFMNEVNKEKKAFERLTDDCVANGLDRSIQVLMDQCDFILSHEQKPSDFNPTGDTEPDLNSSESPVLPYFAALRSLANIYIISSPGAIKDVIHDIERFNGVLRVEDVYEFATCRADWQQIRKQVETERLECSSGRVAMMDWG</sequence>
<feature type="domain" description="Exocyst complex component Sec10-like alpha-helical bundle" evidence="2">
    <location>
        <begin position="4"/>
        <end position="465"/>
    </location>
</feature>
<reference evidence="3 4" key="1">
    <citation type="journal article" date="2018" name="New Phytol.">
        <title>Phylogenomics of Endogonaceae and evolution of mycorrhizas within Mucoromycota.</title>
        <authorList>
            <person name="Chang Y."/>
            <person name="Desiro A."/>
            <person name="Na H."/>
            <person name="Sandor L."/>
            <person name="Lipzen A."/>
            <person name="Clum A."/>
            <person name="Barry K."/>
            <person name="Grigoriev I.V."/>
            <person name="Martin F.M."/>
            <person name="Stajich J.E."/>
            <person name="Smith M.E."/>
            <person name="Bonito G."/>
            <person name="Spatafora J.W."/>
        </authorList>
    </citation>
    <scope>NUCLEOTIDE SEQUENCE [LARGE SCALE GENOMIC DNA]</scope>
    <source>
        <strain evidence="3 4">AD002</strain>
    </source>
</reference>
<dbReference type="AlphaFoldDB" id="A0A433Q9V7"/>
<dbReference type="PANTHER" id="PTHR12100:SF1">
    <property type="entry name" value="RECYCLIN-1"/>
    <property type="match status" value="1"/>
</dbReference>
<evidence type="ECO:0000313" key="4">
    <source>
        <dbReference type="Proteomes" id="UP000274822"/>
    </source>
</evidence>
<organism evidence="3 4">
    <name type="scientific">Jimgerdemannia flammicorona</name>
    <dbReference type="NCBI Taxonomy" id="994334"/>
    <lineage>
        <taxon>Eukaryota</taxon>
        <taxon>Fungi</taxon>
        <taxon>Fungi incertae sedis</taxon>
        <taxon>Mucoromycota</taxon>
        <taxon>Mucoromycotina</taxon>
        <taxon>Endogonomycetes</taxon>
        <taxon>Endogonales</taxon>
        <taxon>Endogonaceae</taxon>
        <taxon>Jimgerdemannia</taxon>
    </lineage>
</organism>
<evidence type="ECO:0000256" key="1">
    <source>
        <dbReference type="SAM" id="MobiDB-lite"/>
    </source>
</evidence>
<feature type="compositionally biased region" description="Polar residues" evidence="1">
    <location>
        <begin position="218"/>
        <end position="228"/>
    </location>
</feature>
<dbReference type="GO" id="GO:0000145">
    <property type="term" value="C:exocyst"/>
    <property type="evidence" value="ECO:0007669"/>
    <property type="project" value="TreeGrafter"/>
</dbReference>
<gene>
    <name evidence="3" type="ORF">BC938DRAFT_470678</name>
</gene>
<dbReference type="PANTHER" id="PTHR12100">
    <property type="entry name" value="SEC10"/>
    <property type="match status" value="1"/>
</dbReference>